<name>A0A1Q3E1S7_LENED</name>
<dbReference type="AlphaFoldDB" id="A0A1Q3E1S7"/>
<dbReference type="Proteomes" id="UP000188533">
    <property type="component" value="Unassembled WGS sequence"/>
</dbReference>
<proteinExistence type="predicted"/>
<gene>
    <name evidence="1" type="ORF">LENED_002764</name>
</gene>
<accession>A0A1Q3E1S7</accession>
<evidence type="ECO:0000313" key="1">
    <source>
        <dbReference type="EMBL" id="GAW01183.1"/>
    </source>
</evidence>
<evidence type="ECO:0000313" key="2">
    <source>
        <dbReference type="Proteomes" id="UP000188533"/>
    </source>
</evidence>
<comment type="caution">
    <text evidence="1">The sequence shown here is derived from an EMBL/GenBank/DDBJ whole genome shotgun (WGS) entry which is preliminary data.</text>
</comment>
<sequence>MSKKMTGKEIRYWMPSGPRTDEDFMAGDDAKIFVIGCEILAHLALTFDWVQVIDLDTIGIDNSNHLKTSFGRTIFWKISGRE</sequence>
<reference evidence="1 2" key="1">
    <citation type="submission" date="2016-08" db="EMBL/GenBank/DDBJ databases">
        <authorList>
            <consortium name="Lentinula edodes genome sequencing consortium"/>
            <person name="Sakamoto Y."/>
            <person name="Nakade K."/>
            <person name="Sato S."/>
            <person name="Yoshida Y."/>
            <person name="Miyazaki K."/>
            <person name="Natsume S."/>
            <person name="Konno N."/>
        </authorList>
    </citation>
    <scope>NUCLEOTIDE SEQUENCE [LARGE SCALE GENOMIC DNA]</scope>
    <source>
        <strain evidence="1 2">NBRC 111202</strain>
    </source>
</reference>
<reference evidence="1 2" key="2">
    <citation type="submission" date="2017-02" db="EMBL/GenBank/DDBJ databases">
        <title>A genome survey and senescence transcriptome analysis in Lentinula edodes.</title>
        <authorList>
            <person name="Sakamoto Y."/>
            <person name="Nakade K."/>
            <person name="Sato S."/>
            <person name="Yoshida Y."/>
            <person name="Miyazaki K."/>
            <person name="Natsume S."/>
            <person name="Konno N."/>
        </authorList>
    </citation>
    <scope>NUCLEOTIDE SEQUENCE [LARGE SCALE GENOMIC DNA]</scope>
    <source>
        <strain evidence="1 2">NBRC 111202</strain>
    </source>
</reference>
<keyword evidence="2" id="KW-1185">Reference proteome</keyword>
<dbReference type="EMBL" id="BDGU01000053">
    <property type="protein sequence ID" value="GAW01183.1"/>
    <property type="molecule type" value="Genomic_DNA"/>
</dbReference>
<protein>
    <submittedName>
        <fullName evidence="1">Nedd8 activating enzyme</fullName>
    </submittedName>
</protein>
<organism evidence="1 2">
    <name type="scientific">Lentinula edodes</name>
    <name type="common">Shiitake mushroom</name>
    <name type="synonym">Lentinus edodes</name>
    <dbReference type="NCBI Taxonomy" id="5353"/>
    <lineage>
        <taxon>Eukaryota</taxon>
        <taxon>Fungi</taxon>
        <taxon>Dikarya</taxon>
        <taxon>Basidiomycota</taxon>
        <taxon>Agaricomycotina</taxon>
        <taxon>Agaricomycetes</taxon>
        <taxon>Agaricomycetidae</taxon>
        <taxon>Agaricales</taxon>
        <taxon>Marasmiineae</taxon>
        <taxon>Omphalotaceae</taxon>
        <taxon>Lentinula</taxon>
    </lineage>
</organism>